<accession>A0A6I9XHL7</accession>
<evidence type="ECO:0000256" key="6">
    <source>
        <dbReference type="ARBA" id="ARBA00022833"/>
    </source>
</evidence>
<dbReference type="InterPro" id="IPR002515">
    <property type="entry name" value="Znf_C2H2C"/>
</dbReference>
<keyword evidence="6" id="KW-0862">Zinc</keyword>
<dbReference type="PANTHER" id="PTHR10816">
    <property type="entry name" value="MYELIN TRANSCRIPTION FACTOR 1-RELATED"/>
    <property type="match status" value="1"/>
</dbReference>
<keyword evidence="7" id="KW-0805">Transcription regulation</keyword>
<evidence type="ECO:0000256" key="2">
    <source>
        <dbReference type="ARBA" id="ARBA00010194"/>
    </source>
</evidence>
<evidence type="ECO:0000256" key="9">
    <source>
        <dbReference type="ARBA" id="ARBA00023242"/>
    </source>
</evidence>
<keyword evidence="9" id="KW-0539">Nucleus</keyword>
<organism evidence="12 13">
    <name type="scientific">Thamnophis sirtalis</name>
    <dbReference type="NCBI Taxonomy" id="35019"/>
    <lineage>
        <taxon>Eukaryota</taxon>
        <taxon>Metazoa</taxon>
        <taxon>Chordata</taxon>
        <taxon>Craniata</taxon>
        <taxon>Vertebrata</taxon>
        <taxon>Euteleostomi</taxon>
        <taxon>Lepidosauria</taxon>
        <taxon>Squamata</taxon>
        <taxon>Bifurcata</taxon>
        <taxon>Unidentata</taxon>
        <taxon>Episquamata</taxon>
        <taxon>Toxicofera</taxon>
        <taxon>Serpentes</taxon>
        <taxon>Colubroidea</taxon>
        <taxon>Colubridae</taxon>
        <taxon>Natricinae</taxon>
        <taxon>Thamnophis</taxon>
    </lineage>
</organism>
<dbReference type="PROSITE" id="PS51802">
    <property type="entry name" value="ZF_CCHHC"/>
    <property type="match status" value="1"/>
</dbReference>
<dbReference type="Proteomes" id="UP000504617">
    <property type="component" value="Unplaced"/>
</dbReference>
<dbReference type="SUPFAM" id="SSF103637">
    <property type="entry name" value="CCHHC domain"/>
    <property type="match status" value="1"/>
</dbReference>
<evidence type="ECO:0000256" key="4">
    <source>
        <dbReference type="ARBA" id="ARBA00022737"/>
    </source>
</evidence>
<reference evidence="13" key="1">
    <citation type="submission" date="2025-08" db="UniProtKB">
        <authorList>
            <consortium name="RefSeq"/>
        </authorList>
    </citation>
    <scope>IDENTIFICATION</scope>
    <source>
        <tissue evidence="13">Skeletal muscle</tissue>
    </source>
</reference>
<dbReference type="GO" id="GO:0007399">
    <property type="term" value="P:nervous system development"/>
    <property type="evidence" value="ECO:0007669"/>
    <property type="project" value="UniProtKB-KW"/>
</dbReference>
<dbReference type="Pfam" id="PF01530">
    <property type="entry name" value="zf-C2HC"/>
    <property type="match status" value="1"/>
</dbReference>
<evidence type="ECO:0000256" key="11">
    <source>
        <dbReference type="SAM" id="MobiDB-lite"/>
    </source>
</evidence>
<evidence type="ECO:0000256" key="3">
    <source>
        <dbReference type="ARBA" id="ARBA00022723"/>
    </source>
</evidence>
<sequence>MEVEADEKRHRTRSKGVRVPVEPAIQELFSCPTPGCDGSGHVSGKYARHRSVYGCPLAKKRKTQERQPQEPAPKRKPFVVKTDNSSVDECYETDGTEEMDDKEEDEEEEEEEEEEDYSDDNEEQGDEEEEDEEVDREEGTLGIAIGNFPLGNLNKQLCLEKGPTLNIFWFFETWMLCTLADLKNEGDRYT</sequence>
<dbReference type="AlphaFoldDB" id="A0A6I9XHL7"/>
<dbReference type="KEGG" id="tsr:106543680"/>
<keyword evidence="12" id="KW-1185">Reference proteome</keyword>
<comment type="similarity">
    <text evidence="2">Belongs to the MYT1 family.</text>
</comment>
<evidence type="ECO:0000313" key="13">
    <source>
        <dbReference type="RefSeq" id="XP_013915214.1"/>
    </source>
</evidence>
<dbReference type="GO" id="GO:0000978">
    <property type="term" value="F:RNA polymerase II cis-regulatory region sequence-specific DNA binding"/>
    <property type="evidence" value="ECO:0007669"/>
    <property type="project" value="TreeGrafter"/>
</dbReference>
<keyword evidence="3" id="KW-0479">Metal-binding</keyword>
<evidence type="ECO:0000256" key="8">
    <source>
        <dbReference type="ARBA" id="ARBA00023163"/>
    </source>
</evidence>
<dbReference type="GO" id="GO:0000981">
    <property type="term" value="F:DNA-binding transcription factor activity, RNA polymerase II-specific"/>
    <property type="evidence" value="ECO:0007669"/>
    <property type="project" value="TreeGrafter"/>
</dbReference>
<keyword evidence="4" id="KW-0677">Repeat</keyword>
<dbReference type="FunFam" id="4.10.320.30:FF:000001">
    <property type="entry name" value="Myelin transcription factor 1-like, a"/>
    <property type="match status" value="1"/>
</dbReference>
<dbReference type="PANTHER" id="PTHR10816:SF15">
    <property type="entry name" value="MYELIN TRANSCRIPTION FACTOR 1-LIKE PROTEIN"/>
    <property type="match status" value="1"/>
</dbReference>
<dbReference type="GO" id="GO:0005634">
    <property type="term" value="C:nucleus"/>
    <property type="evidence" value="ECO:0007669"/>
    <property type="project" value="UniProtKB-SubCell"/>
</dbReference>
<feature type="compositionally biased region" description="Acidic residues" evidence="11">
    <location>
        <begin position="89"/>
        <end position="136"/>
    </location>
</feature>
<dbReference type="Gene3D" id="4.10.320.30">
    <property type="match status" value="1"/>
</dbReference>
<feature type="region of interest" description="Disordered" evidence="11">
    <location>
        <begin position="56"/>
        <end position="138"/>
    </location>
</feature>
<protein>
    <submittedName>
        <fullName evidence="13">Myelin transcription factor 1-like protein</fullName>
    </submittedName>
</protein>
<evidence type="ECO:0000256" key="5">
    <source>
        <dbReference type="ARBA" id="ARBA00022771"/>
    </source>
</evidence>
<evidence type="ECO:0000256" key="1">
    <source>
        <dbReference type="ARBA" id="ARBA00004123"/>
    </source>
</evidence>
<name>A0A6I9XHL7_9SAUR</name>
<dbReference type="GeneID" id="106543680"/>
<evidence type="ECO:0000256" key="7">
    <source>
        <dbReference type="ARBA" id="ARBA00023015"/>
    </source>
</evidence>
<dbReference type="InterPro" id="IPR036060">
    <property type="entry name" value="Znf_C2H2C_sf"/>
</dbReference>
<comment type="subcellular location">
    <subcellularLocation>
        <location evidence="1">Nucleus</location>
    </subcellularLocation>
</comment>
<evidence type="ECO:0000256" key="10">
    <source>
        <dbReference type="PROSITE-ProRule" id="PRU01143"/>
    </source>
</evidence>
<dbReference type="OrthoDB" id="10069059at2759"/>
<proteinExistence type="inferred from homology"/>
<evidence type="ECO:0000313" key="12">
    <source>
        <dbReference type="Proteomes" id="UP000504617"/>
    </source>
</evidence>
<keyword evidence="8" id="KW-0804">Transcription</keyword>
<dbReference type="GO" id="GO:0008270">
    <property type="term" value="F:zinc ion binding"/>
    <property type="evidence" value="ECO:0007669"/>
    <property type="project" value="UniProtKB-KW"/>
</dbReference>
<dbReference type="RefSeq" id="XP_013915214.1">
    <property type="nucleotide sequence ID" value="XM_014059739.1"/>
</dbReference>
<keyword evidence="5 10" id="KW-0863">Zinc-finger</keyword>
<gene>
    <name evidence="13" type="primary">LOC106543680</name>
</gene>